<dbReference type="Pfam" id="PF13359">
    <property type="entry name" value="DDE_Tnp_4"/>
    <property type="match status" value="1"/>
</dbReference>
<organism evidence="5 6">
    <name type="scientific">Ditylenchus destructor</name>
    <dbReference type="NCBI Taxonomy" id="166010"/>
    <lineage>
        <taxon>Eukaryota</taxon>
        <taxon>Metazoa</taxon>
        <taxon>Ecdysozoa</taxon>
        <taxon>Nematoda</taxon>
        <taxon>Chromadorea</taxon>
        <taxon>Rhabditida</taxon>
        <taxon>Tylenchina</taxon>
        <taxon>Tylenchomorpha</taxon>
        <taxon>Sphaerularioidea</taxon>
        <taxon>Anguinidae</taxon>
        <taxon>Anguininae</taxon>
        <taxon>Ditylenchus</taxon>
    </lineage>
</organism>
<accession>A0AAD4MVS5</accession>
<evidence type="ECO:0000313" key="5">
    <source>
        <dbReference type="EMBL" id="KAI1706158.1"/>
    </source>
</evidence>
<dbReference type="AlphaFoldDB" id="A0AAD4MVS5"/>
<proteinExistence type="predicted"/>
<dbReference type="GO" id="GO:0046872">
    <property type="term" value="F:metal ion binding"/>
    <property type="evidence" value="ECO:0007669"/>
    <property type="project" value="UniProtKB-KW"/>
</dbReference>
<dbReference type="Proteomes" id="UP001201812">
    <property type="component" value="Unassembled WGS sequence"/>
</dbReference>
<name>A0AAD4MVS5_9BILA</name>
<feature type="compositionally biased region" description="Acidic residues" evidence="3">
    <location>
        <begin position="117"/>
        <end position="135"/>
    </location>
</feature>
<evidence type="ECO:0000256" key="2">
    <source>
        <dbReference type="ARBA" id="ARBA00022723"/>
    </source>
</evidence>
<keyword evidence="6" id="KW-1185">Reference proteome</keyword>
<keyword evidence="5" id="KW-0378">Hydrolase</keyword>
<keyword evidence="5" id="KW-0540">Nuclease</keyword>
<evidence type="ECO:0000313" key="6">
    <source>
        <dbReference type="Proteomes" id="UP001201812"/>
    </source>
</evidence>
<comment type="cofactor">
    <cofactor evidence="1">
        <name>a divalent metal cation</name>
        <dbReference type="ChEBI" id="CHEBI:60240"/>
    </cofactor>
</comment>
<dbReference type="InterPro" id="IPR027806">
    <property type="entry name" value="HARBI1_dom"/>
</dbReference>
<dbReference type="EMBL" id="JAKKPZ010000050">
    <property type="protein sequence ID" value="KAI1706158.1"/>
    <property type="molecule type" value="Genomic_DNA"/>
</dbReference>
<feature type="domain" description="DDE Tnp4" evidence="4">
    <location>
        <begin position="27"/>
        <end position="111"/>
    </location>
</feature>
<evidence type="ECO:0000256" key="3">
    <source>
        <dbReference type="SAM" id="MobiDB-lite"/>
    </source>
</evidence>
<keyword evidence="2" id="KW-0479">Metal-binding</keyword>
<evidence type="ECO:0000256" key="1">
    <source>
        <dbReference type="ARBA" id="ARBA00001968"/>
    </source>
</evidence>
<reference evidence="5" key="1">
    <citation type="submission" date="2022-01" db="EMBL/GenBank/DDBJ databases">
        <title>Genome Sequence Resource for Two Populations of Ditylenchus destructor, the Migratory Endoparasitic Phytonematode.</title>
        <authorList>
            <person name="Zhang H."/>
            <person name="Lin R."/>
            <person name="Xie B."/>
        </authorList>
    </citation>
    <scope>NUCLEOTIDE SEQUENCE</scope>
    <source>
        <strain evidence="5">BazhouSP</strain>
    </source>
</reference>
<comment type="caution">
    <text evidence="5">The sequence shown here is derived from an EMBL/GenBank/DDBJ whole genome shotgun (WGS) entry which is preliminary data.</text>
</comment>
<sequence>MLRRSDAQNFRLYQILSAQMLRKKGNAQKRFNQGVLLGDSGYALRDFLQTPIPNPQTPAENRYNAAHKRTRSRIECAIGQLKNSWRCLSKLRVKDPAYAAEIIKAVIVLHNRRMDENPEDLPTQEEEEEDDECPPEEMGTAEARAAGKQKQTELINFFVR</sequence>
<evidence type="ECO:0000259" key="4">
    <source>
        <dbReference type="Pfam" id="PF13359"/>
    </source>
</evidence>
<gene>
    <name evidence="5" type="ORF">DdX_13200</name>
</gene>
<protein>
    <submittedName>
        <fullName evidence="5">DDE superfamily endonuclease domain-containing protein</fullName>
    </submittedName>
</protein>
<feature type="region of interest" description="Disordered" evidence="3">
    <location>
        <begin position="114"/>
        <end position="149"/>
    </location>
</feature>
<keyword evidence="5" id="KW-0255">Endonuclease</keyword>
<dbReference type="GO" id="GO:0004519">
    <property type="term" value="F:endonuclease activity"/>
    <property type="evidence" value="ECO:0007669"/>
    <property type="project" value="UniProtKB-KW"/>
</dbReference>